<dbReference type="InterPro" id="IPR036020">
    <property type="entry name" value="WW_dom_sf"/>
</dbReference>
<feature type="region of interest" description="Disordered" evidence="2">
    <location>
        <begin position="732"/>
        <end position="817"/>
    </location>
</feature>
<dbReference type="FunFam" id="1.10.10.440:FF:000009">
    <property type="entry name" value="pre-mRNA-processing factor 40 homolog A isoform X1"/>
    <property type="match status" value="1"/>
</dbReference>
<dbReference type="PROSITE" id="PS01159">
    <property type="entry name" value="WW_DOMAIN_1"/>
    <property type="match status" value="2"/>
</dbReference>
<keyword evidence="1" id="KW-0175">Coiled coil</keyword>
<dbReference type="Proteomes" id="UP001178461">
    <property type="component" value="Chromosome 2"/>
</dbReference>
<feature type="domain" description="FF" evidence="4">
    <location>
        <begin position="665"/>
        <end position="722"/>
    </location>
</feature>
<feature type="domain" description="FF" evidence="4">
    <location>
        <begin position="530"/>
        <end position="590"/>
    </location>
</feature>
<feature type="compositionally biased region" description="Low complexity" evidence="2">
    <location>
        <begin position="217"/>
        <end position="244"/>
    </location>
</feature>
<feature type="compositionally biased region" description="Pro residues" evidence="2">
    <location>
        <begin position="9"/>
        <end position="63"/>
    </location>
</feature>
<feature type="region of interest" description="Disordered" evidence="2">
    <location>
        <begin position="107"/>
        <end position="133"/>
    </location>
</feature>
<name>A0AA35JS53_9SAUR</name>
<proteinExistence type="predicted"/>
<evidence type="ECO:0000256" key="1">
    <source>
        <dbReference type="SAM" id="Coils"/>
    </source>
</evidence>
<dbReference type="AlphaFoldDB" id="A0AA35JS53"/>
<feature type="compositionally biased region" description="Low complexity" evidence="2">
    <location>
        <begin position="773"/>
        <end position="783"/>
    </location>
</feature>
<dbReference type="PANTHER" id="PTHR11864:SF1">
    <property type="entry name" value="PRE-MRNA-PROCESSING FACTOR 40 HOMOLOG B"/>
    <property type="match status" value="1"/>
</dbReference>
<feature type="domain" description="FF" evidence="4">
    <location>
        <begin position="357"/>
        <end position="412"/>
    </location>
</feature>
<feature type="region of interest" description="Disordered" evidence="2">
    <location>
        <begin position="1"/>
        <end position="63"/>
    </location>
</feature>
<dbReference type="InterPro" id="IPR002713">
    <property type="entry name" value="FF_domain"/>
</dbReference>
<feature type="compositionally biased region" description="Basic and acidic residues" evidence="2">
    <location>
        <begin position="190"/>
        <end position="208"/>
    </location>
</feature>
<feature type="coiled-coil region" evidence="1">
    <location>
        <begin position="501"/>
        <end position="534"/>
    </location>
</feature>
<feature type="compositionally biased region" description="Basic residues" evidence="2">
    <location>
        <begin position="732"/>
        <end position="749"/>
    </location>
</feature>
<dbReference type="GO" id="GO:0005685">
    <property type="term" value="C:U1 snRNP"/>
    <property type="evidence" value="ECO:0007669"/>
    <property type="project" value="TreeGrafter"/>
</dbReference>
<dbReference type="InterPro" id="IPR039726">
    <property type="entry name" value="Prp40-like"/>
</dbReference>
<dbReference type="FunFam" id="1.10.10.440:FF:000003">
    <property type="entry name" value="Pre-mRNA processing factor 40 homolog A"/>
    <property type="match status" value="1"/>
</dbReference>
<feature type="domain" description="FF" evidence="4">
    <location>
        <begin position="594"/>
        <end position="650"/>
    </location>
</feature>
<dbReference type="InterPro" id="IPR036517">
    <property type="entry name" value="FF_domain_sf"/>
</dbReference>
<feature type="compositionally biased region" description="Low complexity" evidence="2">
    <location>
        <begin position="251"/>
        <end position="263"/>
    </location>
</feature>
<reference evidence="5" key="1">
    <citation type="submission" date="2022-12" db="EMBL/GenBank/DDBJ databases">
        <authorList>
            <person name="Alioto T."/>
            <person name="Alioto T."/>
            <person name="Gomez Garrido J."/>
        </authorList>
    </citation>
    <scope>NUCLEOTIDE SEQUENCE</scope>
</reference>
<feature type="compositionally biased region" description="Basic residues" evidence="2">
    <location>
        <begin position="790"/>
        <end position="807"/>
    </location>
</feature>
<dbReference type="GO" id="GO:0071004">
    <property type="term" value="C:U2-type prespliceosome"/>
    <property type="evidence" value="ECO:0007669"/>
    <property type="project" value="TreeGrafter"/>
</dbReference>
<evidence type="ECO:0000313" key="6">
    <source>
        <dbReference type="Proteomes" id="UP001178461"/>
    </source>
</evidence>
<dbReference type="InterPro" id="IPR001202">
    <property type="entry name" value="WW_dom"/>
</dbReference>
<gene>
    <name evidence="5" type="ORF">PODLI_1B001105</name>
</gene>
<dbReference type="FunFam" id="1.10.10.440:FF:000015">
    <property type="entry name" value="pre-mRNA-processing factor 40 homolog B isoform X2"/>
    <property type="match status" value="1"/>
</dbReference>
<dbReference type="FunFam" id="2.20.70.10:FF:000102">
    <property type="entry name" value="Pre-mRNA-processing factor 40 homolog B"/>
    <property type="match status" value="1"/>
</dbReference>
<feature type="domain" description="WW" evidence="3">
    <location>
        <begin position="125"/>
        <end position="158"/>
    </location>
</feature>
<feature type="region of interest" description="Disordered" evidence="2">
    <location>
        <begin position="178"/>
        <end position="294"/>
    </location>
</feature>
<dbReference type="FunFam" id="1.10.10.440:FF:000011">
    <property type="entry name" value="pre-mRNA-processing factor 40 homolog A isoform X1"/>
    <property type="match status" value="1"/>
</dbReference>
<dbReference type="Gene3D" id="1.10.10.440">
    <property type="entry name" value="FF domain"/>
    <property type="match status" value="4"/>
</dbReference>
<dbReference type="SMART" id="SM00456">
    <property type="entry name" value="WW"/>
    <property type="match status" value="2"/>
</dbReference>
<dbReference type="Gene3D" id="2.20.70.10">
    <property type="match status" value="2"/>
</dbReference>
<feature type="domain" description="WW" evidence="3">
    <location>
        <begin position="171"/>
        <end position="199"/>
    </location>
</feature>
<dbReference type="Pfam" id="PF01846">
    <property type="entry name" value="FF"/>
    <property type="match status" value="3"/>
</dbReference>
<dbReference type="SUPFAM" id="SSF81698">
    <property type="entry name" value="FF domain"/>
    <property type="match status" value="5"/>
</dbReference>
<dbReference type="EMBL" id="OX395127">
    <property type="protein sequence ID" value="CAI5765167.1"/>
    <property type="molecule type" value="Genomic_DNA"/>
</dbReference>
<dbReference type="SMART" id="SM00441">
    <property type="entry name" value="FF"/>
    <property type="match status" value="4"/>
</dbReference>
<feature type="domain" description="FF" evidence="4">
    <location>
        <begin position="291"/>
        <end position="345"/>
    </location>
</feature>
<dbReference type="CDD" id="cd00201">
    <property type="entry name" value="WW"/>
    <property type="match status" value="2"/>
</dbReference>
<dbReference type="PROSITE" id="PS50020">
    <property type="entry name" value="WW_DOMAIN_2"/>
    <property type="match status" value="2"/>
</dbReference>
<protein>
    <submittedName>
        <fullName evidence="5">Pre-mRNA-processing factor 40 homolog B isoform X3</fullName>
    </submittedName>
</protein>
<dbReference type="FunFam" id="2.20.70.10:FF:000050">
    <property type="entry name" value="pre-mRNA-processing factor 40 homolog B isoform X1"/>
    <property type="match status" value="1"/>
</dbReference>
<feature type="coiled-coil region" evidence="1">
    <location>
        <begin position="332"/>
        <end position="371"/>
    </location>
</feature>
<dbReference type="Pfam" id="PF00397">
    <property type="entry name" value="WW"/>
    <property type="match status" value="2"/>
</dbReference>
<dbReference type="GO" id="GO:0003723">
    <property type="term" value="F:RNA binding"/>
    <property type="evidence" value="ECO:0007669"/>
    <property type="project" value="TreeGrafter"/>
</dbReference>
<dbReference type="PANTHER" id="PTHR11864">
    <property type="entry name" value="PRE-MRNA-PROCESSING PROTEIN PRP40"/>
    <property type="match status" value="1"/>
</dbReference>
<accession>A0AA35JS53</accession>
<evidence type="ECO:0000313" key="5">
    <source>
        <dbReference type="EMBL" id="CAI5765167.1"/>
    </source>
</evidence>
<dbReference type="PROSITE" id="PS51676">
    <property type="entry name" value="FF"/>
    <property type="match status" value="6"/>
</dbReference>
<feature type="domain" description="FF" evidence="4">
    <location>
        <begin position="425"/>
        <end position="510"/>
    </location>
</feature>
<keyword evidence="6" id="KW-1185">Reference proteome</keyword>
<feature type="compositionally biased region" description="Basic and acidic residues" evidence="2">
    <location>
        <begin position="274"/>
        <end position="283"/>
    </location>
</feature>
<evidence type="ECO:0000259" key="4">
    <source>
        <dbReference type="PROSITE" id="PS51676"/>
    </source>
</evidence>
<evidence type="ECO:0000259" key="3">
    <source>
        <dbReference type="PROSITE" id="PS50020"/>
    </source>
</evidence>
<sequence>MSAPDSGSGPPPGQPAPFPPAPPPPPILPPPFMPHPGIPPPFPPMGLPPLGPRPPPMPPMPPGMMPPPPMIPPMPGPPPLGQMPTMVPPMLPGMIMPGVPGGPVAVSGGAGPATDPSSATATQGAPVKPSWTEHRAPDGRVYYYNSETKQSSWEKPDELKSKAELLLSRCPWREYRSETGKPYYYNTQSKESRWTRPRDLDDIEALIKEEEEEAERQPQPQQPEAPLSGPDSPTPSSAATSDTEGTGGIEGQETPGTEGGPTAAEEEIASSCDPVRRDEEDRGPGNAWSNKEEAKQAFKELLKDKGVPASASWEQAMKLISSDPRFSALPKLSEKKQAFNAYKAQRDKEEKEEARLRAKEAKEELQRFLEQHSKMSSITRYRKAEQMFGELEVWAVVPERDRKEIYDDVLFFLAKKEKEHAKQLRKRNIQALKSILDSMSRVSFQTTWSEAQQYLMDNPSFAEDEDLQTCPTLLAQSDAPPCPAELGPLPPLSDMDKEDALICFEEHIRTLEREEEEERERGRLRERRQQRKNREAFQAFLDELHESGRLHSMSTWMELYPSLSTDRRFANMLGQPGSTPLDLFKFYVEDLKARFHDEKKIIKDILKDRSFSVEINTTFEDFAHVISFDKRAATLDAGNIKLTFNSLLEKAEAREREREKEETRKMRRKEAAFKNMLRQAAPPLEPNIAWDEVRERFVNNIAFEQITLESERIRLFREFLQLLETECQHFHAKAKKHTKKPKKHHRKRSASGSESGSDHPHRTAKRKKRNHSESAGSGPSSSPDSEHSTRRSKRQKKKSKKKRHKSRPSGDDSNSAFSAVAPSALYCSLSEAARPTLNLD</sequence>
<dbReference type="GO" id="GO:0045292">
    <property type="term" value="P:mRNA cis splicing, via spliceosome"/>
    <property type="evidence" value="ECO:0007669"/>
    <property type="project" value="InterPro"/>
</dbReference>
<dbReference type="Pfam" id="PF25432">
    <property type="entry name" value="FF_PRPF40A"/>
    <property type="match status" value="1"/>
</dbReference>
<dbReference type="SUPFAM" id="SSF51045">
    <property type="entry name" value="WW domain"/>
    <property type="match status" value="2"/>
</dbReference>
<organism evidence="5 6">
    <name type="scientific">Podarcis lilfordi</name>
    <name type="common">Lilford's wall lizard</name>
    <dbReference type="NCBI Taxonomy" id="74358"/>
    <lineage>
        <taxon>Eukaryota</taxon>
        <taxon>Metazoa</taxon>
        <taxon>Chordata</taxon>
        <taxon>Craniata</taxon>
        <taxon>Vertebrata</taxon>
        <taxon>Euteleostomi</taxon>
        <taxon>Lepidosauria</taxon>
        <taxon>Squamata</taxon>
        <taxon>Bifurcata</taxon>
        <taxon>Unidentata</taxon>
        <taxon>Episquamata</taxon>
        <taxon>Laterata</taxon>
        <taxon>Lacertibaenia</taxon>
        <taxon>Lacertidae</taxon>
        <taxon>Podarcis</taxon>
    </lineage>
</organism>
<evidence type="ECO:0000256" key="2">
    <source>
        <dbReference type="SAM" id="MobiDB-lite"/>
    </source>
</evidence>